<feature type="non-terminal residue" evidence="1">
    <location>
        <position position="1"/>
    </location>
</feature>
<dbReference type="InterPro" id="IPR036188">
    <property type="entry name" value="FAD/NAD-bd_sf"/>
</dbReference>
<proteinExistence type="predicted"/>
<accession>A0A0F8X0M0</accession>
<organism evidence="1">
    <name type="scientific">marine sediment metagenome</name>
    <dbReference type="NCBI Taxonomy" id="412755"/>
    <lineage>
        <taxon>unclassified sequences</taxon>
        <taxon>metagenomes</taxon>
        <taxon>ecological metagenomes</taxon>
    </lineage>
</organism>
<dbReference type="EMBL" id="LAZR01061989">
    <property type="protein sequence ID" value="KKK62443.1"/>
    <property type="molecule type" value="Genomic_DNA"/>
</dbReference>
<sequence length="175" mass="19880">ERTVAFFVDKTGLAMRNPRPFGGYANFRLPRTALQGGHPVIGEQAGFQDALAGFGMRYALRSGILAARSLIEAVDYTRLWQRELLPFLRTGISNRFIYNIVGERGRRWALRGLSRSDTTARLRRLYRPSVLTRLVFPIARWRYRVPLGDPSCDHVGCDCVWCRHGVGHVATGFDR</sequence>
<protein>
    <submittedName>
        <fullName evidence="1">Uncharacterized protein</fullName>
    </submittedName>
</protein>
<dbReference type="AlphaFoldDB" id="A0A0F8X0M0"/>
<gene>
    <name evidence="1" type="ORF">LCGC14_3004270</name>
</gene>
<dbReference type="Gene3D" id="3.50.50.60">
    <property type="entry name" value="FAD/NAD(P)-binding domain"/>
    <property type="match status" value="1"/>
</dbReference>
<reference evidence="1" key="1">
    <citation type="journal article" date="2015" name="Nature">
        <title>Complex archaea that bridge the gap between prokaryotes and eukaryotes.</title>
        <authorList>
            <person name="Spang A."/>
            <person name="Saw J.H."/>
            <person name="Jorgensen S.L."/>
            <person name="Zaremba-Niedzwiedzka K."/>
            <person name="Martijn J."/>
            <person name="Lind A.E."/>
            <person name="van Eijk R."/>
            <person name="Schleper C."/>
            <person name="Guy L."/>
            <person name="Ettema T.J."/>
        </authorList>
    </citation>
    <scope>NUCLEOTIDE SEQUENCE</scope>
</reference>
<name>A0A0F8X0M0_9ZZZZ</name>
<comment type="caution">
    <text evidence="1">The sequence shown here is derived from an EMBL/GenBank/DDBJ whole genome shotgun (WGS) entry which is preliminary data.</text>
</comment>
<evidence type="ECO:0000313" key="1">
    <source>
        <dbReference type="EMBL" id="KKK62443.1"/>
    </source>
</evidence>